<proteinExistence type="predicted"/>
<dbReference type="InterPro" id="IPR024455">
    <property type="entry name" value="Phage_capsid"/>
</dbReference>
<dbReference type="Pfam" id="PF05065">
    <property type="entry name" value="Phage_capsid"/>
    <property type="match status" value="1"/>
</dbReference>
<comment type="subcellular location">
    <subcellularLocation>
        <location evidence="1">Virion</location>
    </subcellularLocation>
</comment>
<sequence>MTSLSPWKPVQYDPTTVSRANQASAILALGKSVPMTSETAYVRRSGGNSVGIGGTYSDDASTHDKILLTAFKFQGQNKLDEDSLNDSESWAPVLQPLADEWLISFANIFDNACIGVTAAANGTTIPFDSIYKKVRTNGTASSAESAYTADTNYVNFGGAASAAYDSFSSTLAKVEGDEYWDDSQALVIAHPLFRDVLRRAKDSQGMPIFVSGQGADSGTPDRLFGIEVHWSRGAKTSATATKSPVGNPLLVFVGDRNLLLRGDRDEIMTRLNGSDAHDSTDEIAVKFRTRRAFSVGNVLGFAVCEKTA</sequence>
<evidence type="ECO:0000259" key="2">
    <source>
        <dbReference type="Pfam" id="PF05065"/>
    </source>
</evidence>
<evidence type="ECO:0000256" key="1">
    <source>
        <dbReference type="ARBA" id="ARBA00004328"/>
    </source>
</evidence>
<dbReference type="InterPro" id="IPR054612">
    <property type="entry name" value="Phage_capsid-like_C"/>
</dbReference>
<dbReference type="SUPFAM" id="SSF56563">
    <property type="entry name" value="Major capsid protein gp5"/>
    <property type="match status" value="1"/>
</dbReference>
<name>A0ABZ1JHY0_9ACTN</name>
<protein>
    <submittedName>
        <fullName evidence="3">Phage major capsid protein</fullName>
    </submittedName>
</protein>
<evidence type="ECO:0000313" key="3">
    <source>
        <dbReference type="EMBL" id="WTP49644.1"/>
    </source>
</evidence>
<evidence type="ECO:0000313" key="4">
    <source>
        <dbReference type="Proteomes" id="UP001432166"/>
    </source>
</evidence>
<feature type="domain" description="Phage capsid-like C-terminal" evidence="2">
    <location>
        <begin position="16"/>
        <end position="292"/>
    </location>
</feature>
<accession>A0ABZ1JHY0</accession>
<dbReference type="Proteomes" id="UP001432166">
    <property type="component" value="Chromosome"/>
</dbReference>
<dbReference type="EMBL" id="CP108133">
    <property type="protein sequence ID" value="WTP49644.1"/>
    <property type="molecule type" value="Genomic_DNA"/>
</dbReference>
<organism evidence="3 4">
    <name type="scientific">Streptomyces tauricus</name>
    <dbReference type="NCBI Taxonomy" id="68274"/>
    <lineage>
        <taxon>Bacteria</taxon>
        <taxon>Bacillati</taxon>
        <taxon>Actinomycetota</taxon>
        <taxon>Actinomycetes</taxon>
        <taxon>Kitasatosporales</taxon>
        <taxon>Streptomycetaceae</taxon>
        <taxon>Streptomyces</taxon>
        <taxon>Streptomyces aurantiacus group</taxon>
    </lineage>
</organism>
<dbReference type="NCBIfam" id="TIGR01554">
    <property type="entry name" value="major_cap_HK97"/>
    <property type="match status" value="1"/>
</dbReference>
<gene>
    <name evidence="3" type="ORF">OG288_15845</name>
</gene>
<reference evidence="3" key="1">
    <citation type="submission" date="2022-10" db="EMBL/GenBank/DDBJ databases">
        <title>The complete genomes of actinobacterial strains from the NBC collection.</title>
        <authorList>
            <person name="Joergensen T.S."/>
            <person name="Alvarez Arevalo M."/>
            <person name="Sterndorff E.B."/>
            <person name="Faurdal D."/>
            <person name="Vuksanovic O."/>
            <person name="Mourched A.-S."/>
            <person name="Charusanti P."/>
            <person name="Shaw S."/>
            <person name="Blin K."/>
            <person name="Weber T."/>
        </authorList>
    </citation>
    <scope>NUCLEOTIDE SEQUENCE</scope>
    <source>
        <strain evidence="3">NBC_00189</strain>
    </source>
</reference>
<keyword evidence="4" id="KW-1185">Reference proteome</keyword>
<dbReference type="RefSeq" id="WP_328937680.1">
    <property type="nucleotide sequence ID" value="NZ_CP108133.1"/>
</dbReference>